<dbReference type="Gene3D" id="3.40.970.10">
    <property type="entry name" value="Ribonuclease H1, N-terminal domain"/>
    <property type="match status" value="1"/>
</dbReference>
<comment type="caution">
    <text evidence="4">The sequence shown here is derived from an EMBL/GenBank/DDBJ whole genome shotgun (WGS) entry which is preliminary data.</text>
</comment>
<keyword evidence="5" id="KW-1185">Reference proteome</keyword>
<proteinExistence type="predicted"/>
<accession>A0A8H5JUP1</accession>
<name>A0A8H5JUP1_9HYPO</name>
<feature type="domain" description="Ribonuclease H1 N-terminal" evidence="3">
    <location>
        <begin position="5"/>
        <end position="48"/>
    </location>
</feature>
<sequence length="178" mass="19746">MGKFKLYAINQGRNPGYRTNWPAVQKETEGYPGAEYKGFNSLEEAQRWMNDASRRKRRLRRQVQDSESIHLRRQLEEEVAALNKELVFETAEHVTINESDLDTLSKGVPTLKDGQDIVVRRLRSGLDICSLPPSFASSLSFPSSSPSSPSSSSSTCDTLPSSPPSAEPVKRTSSTPSD</sequence>
<dbReference type="InterPro" id="IPR037056">
    <property type="entry name" value="RNase_H1_N_sf"/>
</dbReference>
<evidence type="ECO:0000256" key="2">
    <source>
        <dbReference type="SAM" id="MobiDB-lite"/>
    </source>
</evidence>
<evidence type="ECO:0000313" key="4">
    <source>
        <dbReference type="EMBL" id="KAF5559681.1"/>
    </source>
</evidence>
<evidence type="ECO:0000256" key="1">
    <source>
        <dbReference type="SAM" id="Coils"/>
    </source>
</evidence>
<organism evidence="4 5">
    <name type="scientific">Fusarium phyllophilum</name>
    <dbReference type="NCBI Taxonomy" id="47803"/>
    <lineage>
        <taxon>Eukaryota</taxon>
        <taxon>Fungi</taxon>
        <taxon>Dikarya</taxon>
        <taxon>Ascomycota</taxon>
        <taxon>Pezizomycotina</taxon>
        <taxon>Sordariomycetes</taxon>
        <taxon>Hypocreomycetidae</taxon>
        <taxon>Hypocreales</taxon>
        <taxon>Nectriaceae</taxon>
        <taxon>Fusarium</taxon>
        <taxon>Fusarium fujikuroi species complex</taxon>
    </lineage>
</organism>
<keyword evidence="1" id="KW-0175">Coiled coil</keyword>
<feature type="coiled-coil region" evidence="1">
    <location>
        <begin position="42"/>
        <end position="92"/>
    </location>
</feature>
<dbReference type="SUPFAM" id="SSF55658">
    <property type="entry name" value="L9 N-domain-like"/>
    <property type="match status" value="1"/>
</dbReference>
<dbReference type="InterPro" id="IPR011320">
    <property type="entry name" value="RNase_H1_N"/>
</dbReference>
<dbReference type="InterPro" id="IPR009027">
    <property type="entry name" value="Ribosomal_bL9/RNase_H1_N"/>
</dbReference>
<dbReference type="Proteomes" id="UP000582016">
    <property type="component" value="Unassembled WGS sequence"/>
</dbReference>
<dbReference type="Pfam" id="PF01693">
    <property type="entry name" value="Cauli_VI"/>
    <property type="match status" value="1"/>
</dbReference>
<protein>
    <submittedName>
        <fullName evidence="4">Ribonuclease H</fullName>
    </submittedName>
</protein>
<gene>
    <name evidence="4" type="ORF">FPHYL_6994</name>
</gene>
<feature type="compositionally biased region" description="Low complexity" evidence="2">
    <location>
        <begin position="137"/>
        <end position="160"/>
    </location>
</feature>
<evidence type="ECO:0000313" key="5">
    <source>
        <dbReference type="Proteomes" id="UP000582016"/>
    </source>
</evidence>
<dbReference type="AlphaFoldDB" id="A0A8H5JUP1"/>
<reference evidence="4 5" key="1">
    <citation type="submission" date="2020-05" db="EMBL/GenBank/DDBJ databases">
        <title>Identification and distribution of gene clusters putatively required for synthesis of sphingolipid metabolism inhibitors in phylogenetically diverse species of the filamentous fungus Fusarium.</title>
        <authorList>
            <person name="Kim H.-S."/>
            <person name="Busman M."/>
            <person name="Brown D.W."/>
            <person name="Divon H."/>
            <person name="Uhlig S."/>
            <person name="Proctor R.H."/>
        </authorList>
    </citation>
    <scope>NUCLEOTIDE SEQUENCE [LARGE SCALE GENOMIC DNA]</scope>
    <source>
        <strain evidence="4 5">NRRL 13617</strain>
    </source>
</reference>
<dbReference type="OrthoDB" id="6105938at2759"/>
<dbReference type="EMBL" id="JAAOAQ010000252">
    <property type="protein sequence ID" value="KAF5559681.1"/>
    <property type="molecule type" value="Genomic_DNA"/>
</dbReference>
<feature type="region of interest" description="Disordered" evidence="2">
    <location>
        <begin position="137"/>
        <end position="178"/>
    </location>
</feature>
<evidence type="ECO:0000259" key="3">
    <source>
        <dbReference type="Pfam" id="PF01693"/>
    </source>
</evidence>